<dbReference type="GO" id="GO:0042593">
    <property type="term" value="P:glucose homeostasis"/>
    <property type="evidence" value="ECO:0007669"/>
    <property type="project" value="TreeGrafter"/>
</dbReference>
<feature type="domain" description="SIS" evidence="2">
    <location>
        <begin position="90"/>
        <end position="283"/>
    </location>
</feature>
<dbReference type="InterPro" id="IPR005486">
    <property type="entry name" value="Glucokinase_regulatory_CS"/>
</dbReference>
<dbReference type="Gene3D" id="3.40.50.12620">
    <property type="match status" value="1"/>
</dbReference>
<dbReference type="InterPro" id="IPR001347">
    <property type="entry name" value="SIS_dom"/>
</dbReference>
<dbReference type="InterPro" id="IPR046348">
    <property type="entry name" value="SIS_dom_sf"/>
</dbReference>
<evidence type="ECO:0000256" key="1">
    <source>
        <dbReference type="ARBA" id="ARBA00023277"/>
    </source>
</evidence>
<dbReference type="Pfam" id="PF22198">
    <property type="entry name" value="GKRP_SIS_2"/>
    <property type="match status" value="1"/>
</dbReference>
<dbReference type="InterPro" id="IPR054017">
    <property type="entry name" value="GKRP_SIS_2"/>
</dbReference>
<dbReference type="GO" id="GO:0030246">
    <property type="term" value="F:carbohydrate binding"/>
    <property type="evidence" value="ECO:0007669"/>
    <property type="project" value="TreeGrafter"/>
</dbReference>
<dbReference type="CTD" id="2646"/>
<dbReference type="KEGG" id="cmk:103184978"/>
<dbReference type="FunFam" id="1.10.8.1080:FF:000002">
    <property type="entry name" value="Glucokinase regulatory protein"/>
    <property type="match status" value="1"/>
</dbReference>
<gene>
    <name evidence="3" type="primary">gckr</name>
</gene>
<accession>A0A4W3I6A2</accession>
<dbReference type="Gene3D" id="3.40.50.10490">
    <property type="entry name" value="Glucose-6-phosphate isomerase like protein, domain 1"/>
    <property type="match status" value="1"/>
</dbReference>
<dbReference type="FunFam" id="3.40.50.12620:FF:000001">
    <property type="entry name" value="Glucokinase regulatory protein"/>
    <property type="match status" value="1"/>
</dbReference>
<dbReference type="GeneTree" id="ENSGT00390000005345"/>
<name>A0A4W3I6A2_CALMI</name>
<reference evidence="4" key="2">
    <citation type="journal article" date="2007" name="PLoS Biol.">
        <title>Survey sequencing and comparative analysis of the elephant shark (Callorhinchus milii) genome.</title>
        <authorList>
            <person name="Venkatesh B."/>
            <person name="Kirkness E.F."/>
            <person name="Loh Y.H."/>
            <person name="Halpern A.L."/>
            <person name="Lee A.P."/>
            <person name="Johnson J."/>
            <person name="Dandona N."/>
            <person name="Viswanathan L.D."/>
            <person name="Tay A."/>
            <person name="Venter J.C."/>
            <person name="Strausberg R.L."/>
            <person name="Brenner S."/>
        </authorList>
    </citation>
    <scope>NUCLEOTIDE SEQUENCE [LARGE SCALE GENOMIC DNA]</scope>
</reference>
<dbReference type="GeneID" id="103184978"/>
<keyword evidence="1" id="KW-0119">Carbohydrate metabolism</keyword>
<dbReference type="OrthoDB" id="311172at2759"/>
<dbReference type="Ensembl" id="ENSCMIT00000023387.1">
    <property type="protein sequence ID" value="ENSCMIP00000022991.1"/>
    <property type="gene ID" value="ENSCMIG00000010298.1"/>
</dbReference>
<dbReference type="GO" id="GO:0019899">
    <property type="term" value="F:enzyme binding"/>
    <property type="evidence" value="ECO:0007669"/>
    <property type="project" value="TreeGrafter"/>
</dbReference>
<dbReference type="SUPFAM" id="SSF53697">
    <property type="entry name" value="SIS domain"/>
    <property type="match status" value="2"/>
</dbReference>
<reference evidence="3" key="5">
    <citation type="submission" date="2025-09" db="UniProtKB">
        <authorList>
            <consortium name="Ensembl"/>
        </authorList>
    </citation>
    <scope>IDENTIFICATION</scope>
</reference>
<dbReference type="OMA" id="WESADYE"/>
<evidence type="ECO:0000259" key="2">
    <source>
        <dbReference type="PROSITE" id="PS51464"/>
    </source>
</evidence>
<dbReference type="GO" id="GO:0005654">
    <property type="term" value="C:nucleoplasm"/>
    <property type="evidence" value="ECO:0007669"/>
    <property type="project" value="TreeGrafter"/>
</dbReference>
<dbReference type="GO" id="GO:0070095">
    <property type="term" value="F:fructose-6-phosphate binding"/>
    <property type="evidence" value="ECO:0007669"/>
    <property type="project" value="TreeGrafter"/>
</dbReference>
<dbReference type="Proteomes" id="UP000314986">
    <property type="component" value="Unassembled WGS sequence"/>
</dbReference>
<dbReference type="Pfam" id="PF22645">
    <property type="entry name" value="GKRP_SIS_N"/>
    <property type="match status" value="1"/>
</dbReference>
<dbReference type="GO" id="GO:0009750">
    <property type="term" value="P:response to fructose"/>
    <property type="evidence" value="ECO:0007669"/>
    <property type="project" value="TreeGrafter"/>
</dbReference>
<evidence type="ECO:0000313" key="4">
    <source>
        <dbReference type="Proteomes" id="UP000314986"/>
    </source>
</evidence>
<dbReference type="GO" id="GO:0005829">
    <property type="term" value="C:cytosol"/>
    <property type="evidence" value="ECO:0007669"/>
    <property type="project" value="TreeGrafter"/>
</dbReference>
<dbReference type="GO" id="GO:0004857">
    <property type="term" value="F:enzyme inhibitor activity"/>
    <property type="evidence" value="ECO:0007669"/>
    <property type="project" value="TreeGrafter"/>
</dbReference>
<dbReference type="GO" id="GO:1901135">
    <property type="term" value="P:carbohydrate derivative metabolic process"/>
    <property type="evidence" value="ECO:0007669"/>
    <property type="project" value="InterPro"/>
</dbReference>
<reference evidence="4" key="3">
    <citation type="journal article" date="2014" name="Nature">
        <title>Elephant shark genome provides unique insights into gnathostome evolution.</title>
        <authorList>
            <consortium name="International Elephant Shark Genome Sequencing Consortium"/>
            <person name="Venkatesh B."/>
            <person name="Lee A.P."/>
            <person name="Ravi V."/>
            <person name="Maurya A.K."/>
            <person name="Lian M.M."/>
            <person name="Swann J.B."/>
            <person name="Ohta Y."/>
            <person name="Flajnik M.F."/>
            <person name="Sutoh Y."/>
            <person name="Kasahara M."/>
            <person name="Hoon S."/>
            <person name="Gangu V."/>
            <person name="Roy S.W."/>
            <person name="Irimia M."/>
            <person name="Korzh V."/>
            <person name="Kondrychyn I."/>
            <person name="Lim Z.W."/>
            <person name="Tay B.H."/>
            <person name="Tohari S."/>
            <person name="Kong K.W."/>
            <person name="Ho S."/>
            <person name="Lorente-Galdos B."/>
            <person name="Quilez J."/>
            <person name="Marques-Bonet T."/>
            <person name="Raney B.J."/>
            <person name="Ingham P.W."/>
            <person name="Tay A."/>
            <person name="Hillier L.W."/>
            <person name="Minx P."/>
            <person name="Boehm T."/>
            <person name="Wilson R.K."/>
            <person name="Brenner S."/>
            <person name="Warren W.C."/>
        </authorList>
    </citation>
    <scope>NUCLEOTIDE SEQUENCE [LARGE SCALE GENOMIC DNA]</scope>
</reference>
<dbReference type="RefSeq" id="XP_007901448.1">
    <property type="nucleotide sequence ID" value="XM_007903257.2"/>
</dbReference>
<dbReference type="PROSITE" id="PS01272">
    <property type="entry name" value="GCKR"/>
    <property type="match status" value="1"/>
</dbReference>
<evidence type="ECO:0000313" key="3">
    <source>
        <dbReference type="Ensembl" id="ENSCMIP00000022991.1"/>
    </source>
</evidence>
<proteinExistence type="predicted"/>
<dbReference type="PANTHER" id="PTHR10088:SF4">
    <property type="entry name" value="GLUCOKINASE REGULATORY PROTEIN"/>
    <property type="match status" value="1"/>
</dbReference>
<reference evidence="3" key="4">
    <citation type="submission" date="2025-08" db="UniProtKB">
        <authorList>
            <consortium name="Ensembl"/>
        </authorList>
    </citation>
    <scope>IDENTIFICATION</scope>
</reference>
<organism evidence="3 4">
    <name type="scientific">Callorhinchus milii</name>
    <name type="common">Ghost shark</name>
    <dbReference type="NCBI Taxonomy" id="7868"/>
    <lineage>
        <taxon>Eukaryota</taxon>
        <taxon>Metazoa</taxon>
        <taxon>Chordata</taxon>
        <taxon>Craniata</taxon>
        <taxon>Vertebrata</taxon>
        <taxon>Chondrichthyes</taxon>
        <taxon>Holocephali</taxon>
        <taxon>Chimaeriformes</taxon>
        <taxon>Callorhinchidae</taxon>
        <taxon>Callorhinchus</taxon>
    </lineage>
</organism>
<dbReference type="Pfam" id="PF20741">
    <property type="entry name" value="GKRP-like_C"/>
    <property type="match status" value="1"/>
</dbReference>
<dbReference type="AlphaFoldDB" id="A0A4W3I6A2"/>
<dbReference type="PROSITE" id="PS51464">
    <property type="entry name" value="SIS"/>
    <property type="match status" value="1"/>
</dbReference>
<dbReference type="InParanoid" id="A0A4W3I6A2"/>
<keyword evidence="4" id="KW-1185">Reference proteome</keyword>
<sequence length="626" mass="69631">MNSNKNYTLNAETPQPGKWELPGYETAFPITEQSNPITKNIDTSDPFQIVQFLKECDAEIFQEEDERISNYKRLYSKSILKAMADVAKKAQELLKEPDDNLIVLSGCGTSGRLAFLLASSFNNLLKGQSKKASYCYTIAGGDKALMTSQELPEDNPELGIEMLEKISQGKKKVLFIGISCGLSAPFVAGQLDLCINKLDKFTPVLVGFNPVNMARSDNIEGWHSTFQQVAERIQKLHDLHKGYIINPAIGPEAIAGSSRMKGGSTTKILLETILLTAHKAVSDNSSITDRCLLDMLKSYEQVHKNIYSHSTKIATLVKHAGASLQKNSHIYYIGWKSLGIIGIIDASECVPTFGADSSHVRGFVNNGFEEMANNNGDLSSLGPEFAISHEYFLKTVLPTIQENDTVVFIFTLDDDLKEIEKIAWQVKASTTNLYAMWHSTTEHQVPQQLEEIFSVAINVTWPKLLSEDQGSYIQRFQYELSTKWVLNAISTGAHVLKGKVYYNHMIDLRVSNSKLFGRALSLLQKFTGQSKSKCFEALLQSIYETDELNEEIKNVEISKHIQWAATMNKVVPTAVVTLIRNCSVSEAKTRLASCPIVRDAINACMTGSGLKRTAEQRETDEKEPGE</sequence>
<reference evidence="4" key="1">
    <citation type="journal article" date="2006" name="Science">
        <title>Ancient noncoding elements conserved in the human genome.</title>
        <authorList>
            <person name="Venkatesh B."/>
            <person name="Kirkness E.F."/>
            <person name="Loh Y.H."/>
            <person name="Halpern A.L."/>
            <person name="Lee A.P."/>
            <person name="Johnson J."/>
            <person name="Dandona N."/>
            <person name="Viswanathan L.D."/>
            <person name="Tay A."/>
            <person name="Venter J.C."/>
            <person name="Strausberg R.L."/>
            <person name="Brenner S."/>
        </authorList>
    </citation>
    <scope>NUCLEOTIDE SEQUENCE [LARGE SCALE GENOMIC DNA]</scope>
</reference>
<protein>
    <recommendedName>
        <fullName evidence="2">SIS domain-containing protein</fullName>
    </recommendedName>
</protein>
<dbReference type="PANTHER" id="PTHR10088">
    <property type="entry name" value="GLUCOKINASE REGULATORY PROTEIN"/>
    <property type="match status" value="1"/>
</dbReference>
<dbReference type="Gene3D" id="1.10.8.1080">
    <property type="match status" value="1"/>
</dbReference>
<dbReference type="InterPro" id="IPR040190">
    <property type="entry name" value="MURQ/GCKR"/>
</dbReference>
<dbReference type="STRING" id="7868.ENSCMIP00000022991"/>